<feature type="domain" description="Amidohydrolase-related" evidence="3">
    <location>
        <begin position="849"/>
        <end position="940"/>
    </location>
</feature>
<dbReference type="InterPro" id="IPR006680">
    <property type="entry name" value="Amidohydro-rel"/>
</dbReference>
<feature type="compositionally biased region" description="Basic and acidic residues" evidence="1">
    <location>
        <begin position="533"/>
        <end position="552"/>
    </location>
</feature>
<keyword evidence="2" id="KW-0732">Signal</keyword>
<evidence type="ECO:0000259" key="3">
    <source>
        <dbReference type="Pfam" id="PF01979"/>
    </source>
</evidence>
<dbReference type="EMBL" id="JAYKLX010000007">
    <property type="protein sequence ID" value="MEB3347031.1"/>
    <property type="molecule type" value="Genomic_DNA"/>
</dbReference>
<evidence type="ECO:0000256" key="2">
    <source>
        <dbReference type="SAM" id="SignalP"/>
    </source>
</evidence>
<dbReference type="Gene3D" id="2.30.40.10">
    <property type="entry name" value="Urease, subunit C, domain 1"/>
    <property type="match status" value="1"/>
</dbReference>
<dbReference type="PANTHER" id="PTHR43135:SF3">
    <property type="entry name" value="ALPHA-D-RIBOSE 1-METHYLPHOSPHONATE 5-TRIPHOSPHATE DIPHOSPHATASE"/>
    <property type="match status" value="1"/>
</dbReference>
<dbReference type="Pfam" id="PF01979">
    <property type="entry name" value="Amidohydro_1"/>
    <property type="match status" value="1"/>
</dbReference>
<gene>
    <name evidence="4" type="ORF">U6A24_16280</name>
</gene>
<dbReference type="Proteomes" id="UP001327027">
    <property type="component" value="Unassembled WGS sequence"/>
</dbReference>
<evidence type="ECO:0000313" key="5">
    <source>
        <dbReference type="Proteomes" id="UP001327027"/>
    </source>
</evidence>
<feature type="signal peptide" evidence="2">
    <location>
        <begin position="1"/>
        <end position="19"/>
    </location>
</feature>
<evidence type="ECO:0000313" key="4">
    <source>
        <dbReference type="EMBL" id="MEB3347031.1"/>
    </source>
</evidence>
<dbReference type="SUPFAM" id="SSF51338">
    <property type="entry name" value="Composite domain of metallo-dependent hydrolases"/>
    <property type="match status" value="2"/>
</dbReference>
<proteinExistence type="predicted"/>
<feature type="chain" id="PRO_5047102228" evidence="2">
    <location>
        <begin position="20"/>
        <end position="997"/>
    </location>
</feature>
<dbReference type="PANTHER" id="PTHR43135">
    <property type="entry name" value="ALPHA-D-RIBOSE 1-METHYLPHOSPHONATE 5-TRIPHOSPHATE DIPHOSPHATASE"/>
    <property type="match status" value="1"/>
</dbReference>
<dbReference type="InterPro" id="IPR051781">
    <property type="entry name" value="Metallo-dep_Hydrolase"/>
</dbReference>
<dbReference type="CDD" id="cd01309">
    <property type="entry name" value="Met_dep_hydrolase_C"/>
    <property type="match status" value="1"/>
</dbReference>
<feature type="region of interest" description="Disordered" evidence="1">
    <location>
        <begin position="973"/>
        <end position="997"/>
    </location>
</feature>
<dbReference type="InterPro" id="IPR011059">
    <property type="entry name" value="Metal-dep_hydrolase_composite"/>
</dbReference>
<evidence type="ECO:0000256" key="1">
    <source>
        <dbReference type="SAM" id="MobiDB-lite"/>
    </source>
</evidence>
<dbReference type="RefSeq" id="WP_324181052.1">
    <property type="nucleotide sequence ID" value="NZ_BAABAW010000020.1"/>
</dbReference>
<name>A0ABU5ZYU2_9FLAO</name>
<keyword evidence="5" id="KW-1185">Reference proteome</keyword>
<dbReference type="SUPFAM" id="SSF51556">
    <property type="entry name" value="Metallo-dependent hydrolases"/>
    <property type="match status" value="1"/>
</dbReference>
<dbReference type="InterPro" id="IPR032466">
    <property type="entry name" value="Metal_Hydrolase"/>
</dbReference>
<protein>
    <submittedName>
        <fullName evidence="4">Amidohydrolase family protein</fullName>
    </submittedName>
</protein>
<organism evidence="4 5">
    <name type="scientific">Aquimarina gracilis</name>
    <dbReference type="NCBI Taxonomy" id="874422"/>
    <lineage>
        <taxon>Bacteria</taxon>
        <taxon>Pseudomonadati</taxon>
        <taxon>Bacteroidota</taxon>
        <taxon>Flavobacteriia</taxon>
        <taxon>Flavobacteriales</taxon>
        <taxon>Flavobacteriaceae</taxon>
        <taxon>Aquimarina</taxon>
    </lineage>
</organism>
<dbReference type="Gene3D" id="3.20.20.140">
    <property type="entry name" value="Metal-dependent hydrolases"/>
    <property type="match status" value="2"/>
</dbReference>
<comment type="caution">
    <text evidence="4">The sequence shown here is derived from an EMBL/GenBank/DDBJ whole genome shotgun (WGS) entry which is preliminary data.</text>
</comment>
<reference evidence="4 5" key="1">
    <citation type="journal article" date="2013" name="Int. J. Syst. Evol. Microbiol.">
        <title>Aquimarina gracilis sp. nov., isolated from the gut microflora of a mussel, Mytilus coruscus, and emended description of Aquimarina spongiae.</title>
        <authorList>
            <person name="Park S.C."/>
            <person name="Choe H.N."/>
            <person name="Baik K.S."/>
            <person name="Seong C.N."/>
        </authorList>
    </citation>
    <scope>NUCLEOTIDE SEQUENCE [LARGE SCALE GENOMIC DNA]</scope>
    <source>
        <strain evidence="4 5">PSC32</strain>
    </source>
</reference>
<sequence length="997" mass="110658">MKKLLLSLIVVCWSFDFYAQEYFPKNDGVKTTDTNYTVFKNATIHTTPDSEIKNGTLIIQKGKIIEVGSSLSIPQNSVVIDLKGKHIYASFIDPFTNFGIKKPKKQGGSIFAPGAQPQWKASREGYYWNDHIRPENSALTDFKYDDKKATEYIKEGFGVLNTHMPDGIIRGTGLLVALNNEATEGERLLSDRSSQFLSFEKSNKSKQVYPTSLMGAMALLRQVYHDSKWYASGNANSKDLSLEALERNKNLPQIFEAGSRINGFRADKIGDQFNIQYTIVGGGDEYARINNVKATNATYIIPLDFPEAYDVSDPYMVKMVSLGDMRHWNQAPTNPAVLARNSVSFSLTTYKLKKVADLKARLMKAIEHGLDKKTALASLTTIPAKILGKSNELGSLKKGSYANFLITKDELFSKDNVIYENWVQGHKNIINDMNTKDIGGDYELTVAGKTYDLSISGKPNKPKAEVKLGETKLGSKINYQNDWITITFTDADTTKTKYTRVVAALGDSPNFLKGKAILPNGAETTFTAKKKPKEASEEKKKEKPSDKKEKPEVLPISYPNIAYGNAKLPKAETVLFKNATVWTNESNGIQSETDVLVKNGKISAVGKNLSAGNAKVIDATGKHLTPGIIDEHSHIAAAAINEAGHNSSAEVTIEDVVSPDDINIYRNLAGGVTSIQILHGSANPIGGRSAIIKLKWGENAENLIYDNSPKFIKFALGENVKQSNWGSTTRFPQTRMGVEQVFTDYFSRAKAYEKQKNSGKPFRKDIEMETILEILNGQRFISCHSYVQSEINMLMKVAEKFNFKVNTFTHILEGYKVADKMAVHGVGGSTFSDWWAYKYEVNDAIPYNAAIMHNQGVVTAINSDDPEMSRRLNQEAAKSVKYGGVSEEDALKFVTLNPAKLLHIDDRVGSIKVGKDADLVLWTDHPLSIYAKAETTMIEGAIYFDLAKDKAMRKTIASEKNKLSTMMLKAKNSGLKTQPPKKKEKQHFECETLQSAY</sequence>
<feature type="region of interest" description="Disordered" evidence="1">
    <location>
        <begin position="523"/>
        <end position="553"/>
    </location>
</feature>
<accession>A0ABU5ZYU2</accession>